<feature type="compositionally biased region" description="Basic and acidic residues" evidence="2">
    <location>
        <begin position="304"/>
        <end position="336"/>
    </location>
</feature>
<dbReference type="VEuPathDB" id="CryptoDB:Cvel_1306"/>
<evidence type="ECO:0000256" key="1">
    <source>
        <dbReference type="PROSITE-ProRule" id="PRU00023"/>
    </source>
</evidence>
<reference evidence="3" key="1">
    <citation type="submission" date="2014-11" db="EMBL/GenBank/DDBJ databases">
        <authorList>
            <person name="Otto D Thomas"/>
            <person name="Naeem Raeece"/>
        </authorList>
    </citation>
    <scope>NUCLEOTIDE SEQUENCE</scope>
</reference>
<dbReference type="Gene3D" id="1.25.40.20">
    <property type="entry name" value="Ankyrin repeat-containing domain"/>
    <property type="match status" value="1"/>
</dbReference>
<dbReference type="AlphaFoldDB" id="A0A0G4HS56"/>
<dbReference type="InterPro" id="IPR036770">
    <property type="entry name" value="Ankyrin_rpt-contain_sf"/>
</dbReference>
<organism evidence="3">
    <name type="scientific">Chromera velia CCMP2878</name>
    <dbReference type="NCBI Taxonomy" id="1169474"/>
    <lineage>
        <taxon>Eukaryota</taxon>
        <taxon>Sar</taxon>
        <taxon>Alveolata</taxon>
        <taxon>Colpodellida</taxon>
        <taxon>Chromeraceae</taxon>
        <taxon>Chromera</taxon>
    </lineage>
</organism>
<dbReference type="InterPro" id="IPR002110">
    <property type="entry name" value="Ankyrin_rpt"/>
</dbReference>
<proteinExistence type="predicted"/>
<dbReference type="PROSITE" id="PS50088">
    <property type="entry name" value="ANK_REPEAT"/>
    <property type="match status" value="1"/>
</dbReference>
<sequence length="336" mass="36700">MRLNQTELDAIVASLASAVKKVGLRIRSRLMTPTTAKSIQKSLAALHARLDESVRNTYAFDLCHLEDSVGLDVITAISAFQPTSSAQLYTTLKRGEETNDIRDFTMLLKYGAQVNEIVEGETPLTRAIKRLPQVYKREAVKCLLDSGADPNMQNNKAESPVILALKTDAGFSLLACMERRLFMSLDHALEDNGEEFGLKGQRLLYRVVEGGGSGQVTREAEVAGGLAFVWSRDVEGALGITKAPGGRAVPIPKDHVLRALRDPKLAPELFKLIGFFREKGAIGQAREGFSKHSLIELSSDEESDGRGEKGKTAEKADSGEDRPAKSTKKEGEEKED</sequence>
<keyword evidence="1" id="KW-0040">ANK repeat</keyword>
<evidence type="ECO:0000256" key="2">
    <source>
        <dbReference type="SAM" id="MobiDB-lite"/>
    </source>
</evidence>
<feature type="repeat" description="ANK" evidence="1">
    <location>
        <begin position="119"/>
        <end position="155"/>
    </location>
</feature>
<accession>A0A0G4HS56</accession>
<dbReference type="SUPFAM" id="SSF48403">
    <property type="entry name" value="Ankyrin repeat"/>
    <property type="match status" value="1"/>
</dbReference>
<gene>
    <name evidence="3" type="ORF">Cvel_1306</name>
</gene>
<dbReference type="EMBL" id="CDMZ01003668">
    <property type="protein sequence ID" value="CEM47192.1"/>
    <property type="molecule type" value="Genomic_DNA"/>
</dbReference>
<evidence type="ECO:0000313" key="3">
    <source>
        <dbReference type="EMBL" id="CEM47192.1"/>
    </source>
</evidence>
<name>A0A0G4HS56_9ALVE</name>
<feature type="region of interest" description="Disordered" evidence="2">
    <location>
        <begin position="292"/>
        <end position="336"/>
    </location>
</feature>
<protein>
    <submittedName>
        <fullName evidence="3">Uncharacterized protein</fullName>
    </submittedName>
</protein>